<name>A0AAD5RAL7_PARTN</name>
<proteinExistence type="predicted"/>
<sequence length="85" mass="9430">MSLQWSLCYKPPPCPTTQSNFVLYCVNIEESEISQRAAVDEINEGKDAASKPAAGRRFQCFNAGDLDLGDKSRSRGPTKLKKHVK</sequence>
<evidence type="ECO:0000313" key="2">
    <source>
        <dbReference type="EMBL" id="KAJ1372822.1"/>
    </source>
</evidence>
<reference evidence="2" key="1">
    <citation type="submission" date="2021-06" db="EMBL/GenBank/DDBJ databases">
        <title>Parelaphostrongylus tenuis whole genome reference sequence.</title>
        <authorList>
            <person name="Garwood T.J."/>
            <person name="Larsen P.A."/>
            <person name="Fountain-Jones N.M."/>
            <person name="Garbe J.R."/>
            <person name="Macchietto M.G."/>
            <person name="Kania S.A."/>
            <person name="Gerhold R.W."/>
            <person name="Richards J.E."/>
            <person name="Wolf T.M."/>
        </authorList>
    </citation>
    <scope>NUCLEOTIDE SEQUENCE</scope>
    <source>
        <strain evidence="2">MNPRO001-30</strain>
        <tissue evidence="2">Meninges</tissue>
    </source>
</reference>
<feature type="region of interest" description="Disordered" evidence="1">
    <location>
        <begin position="63"/>
        <end position="85"/>
    </location>
</feature>
<dbReference type="AlphaFoldDB" id="A0AAD5RAL7"/>
<evidence type="ECO:0000313" key="3">
    <source>
        <dbReference type="Proteomes" id="UP001196413"/>
    </source>
</evidence>
<organism evidence="2 3">
    <name type="scientific">Parelaphostrongylus tenuis</name>
    <name type="common">Meningeal worm</name>
    <dbReference type="NCBI Taxonomy" id="148309"/>
    <lineage>
        <taxon>Eukaryota</taxon>
        <taxon>Metazoa</taxon>
        <taxon>Ecdysozoa</taxon>
        <taxon>Nematoda</taxon>
        <taxon>Chromadorea</taxon>
        <taxon>Rhabditida</taxon>
        <taxon>Rhabditina</taxon>
        <taxon>Rhabditomorpha</taxon>
        <taxon>Strongyloidea</taxon>
        <taxon>Metastrongylidae</taxon>
        <taxon>Parelaphostrongylus</taxon>
    </lineage>
</organism>
<protein>
    <submittedName>
        <fullName evidence="2">Uncharacterized protein</fullName>
    </submittedName>
</protein>
<keyword evidence="3" id="KW-1185">Reference proteome</keyword>
<gene>
    <name evidence="2" type="ORF">KIN20_035101</name>
</gene>
<accession>A0AAD5RAL7</accession>
<feature type="non-terminal residue" evidence="2">
    <location>
        <position position="85"/>
    </location>
</feature>
<comment type="caution">
    <text evidence="2">The sequence shown here is derived from an EMBL/GenBank/DDBJ whole genome shotgun (WGS) entry which is preliminary data.</text>
</comment>
<dbReference type="EMBL" id="JAHQIW010007194">
    <property type="protein sequence ID" value="KAJ1372822.1"/>
    <property type="molecule type" value="Genomic_DNA"/>
</dbReference>
<dbReference type="Proteomes" id="UP001196413">
    <property type="component" value="Unassembled WGS sequence"/>
</dbReference>
<evidence type="ECO:0000256" key="1">
    <source>
        <dbReference type="SAM" id="MobiDB-lite"/>
    </source>
</evidence>
<feature type="compositionally biased region" description="Basic residues" evidence="1">
    <location>
        <begin position="74"/>
        <end position="85"/>
    </location>
</feature>